<dbReference type="Gene3D" id="3.40.50.300">
    <property type="entry name" value="P-loop containing nucleotide triphosphate hydrolases"/>
    <property type="match status" value="1"/>
</dbReference>
<evidence type="ECO:0000313" key="1">
    <source>
        <dbReference type="EMBL" id="MXO94656.1"/>
    </source>
</evidence>
<organism evidence="1 2">
    <name type="scientific">Aurantiacibacter arachoides</name>
    <dbReference type="NCBI Taxonomy" id="1850444"/>
    <lineage>
        <taxon>Bacteria</taxon>
        <taxon>Pseudomonadati</taxon>
        <taxon>Pseudomonadota</taxon>
        <taxon>Alphaproteobacteria</taxon>
        <taxon>Sphingomonadales</taxon>
        <taxon>Erythrobacteraceae</taxon>
        <taxon>Aurantiacibacter</taxon>
    </lineage>
</organism>
<dbReference type="Proteomes" id="UP000460626">
    <property type="component" value="Unassembled WGS sequence"/>
</dbReference>
<dbReference type="PANTHER" id="PTHR42935:SF1">
    <property type="entry name" value="SLR0930 PROTEIN"/>
    <property type="match status" value="1"/>
</dbReference>
<protein>
    <submittedName>
        <fullName evidence="1">DUF815 domain-containing protein</fullName>
    </submittedName>
</protein>
<accession>A0A845A680</accession>
<dbReference type="EMBL" id="WTYH01000001">
    <property type="protein sequence ID" value="MXO94656.1"/>
    <property type="molecule type" value="Genomic_DNA"/>
</dbReference>
<dbReference type="InterPro" id="IPR027417">
    <property type="entry name" value="P-loop_NTPase"/>
</dbReference>
<dbReference type="PANTHER" id="PTHR42935">
    <property type="entry name" value="SLR0930 PROTEIN"/>
    <property type="match status" value="1"/>
</dbReference>
<name>A0A845A680_9SPHN</name>
<sequence>MQDHAELLARMAAAMERMAPPAPPATEWLAHPAYIWNGSWARDVDAIDAPALDLLRGIERQKEAVVGNVTRLANGAAAHDMLLWGARGMGKSALLRAAIMEQQAAGAPVALVQVASDAVSSLPALFTELAGAERNFLVFLDDLGFAEGDSVTPHHLRSWLDGGVQARPTNVRIAVTSNRRAIVVREAGEQADPLHPRDAIDDALALVDRFGLVLGFHAASQDDYLAMLRGYARAYGLQLDEAEALAWARQRGALSGRTAWHYIIEIAGRAGRRL</sequence>
<reference evidence="1 2" key="1">
    <citation type="submission" date="2019-12" db="EMBL/GenBank/DDBJ databases">
        <title>Genomic-based taxomic classification of the family Erythrobacteraceae.</title>
        <authorList>
            <person name="Xu L."/>
        </authorList>
    </citation>
    <scope>NUCLEOTIDE SEQUENCE [LARGE SCALE GENOMIC DNA]</scope>
    <source>
        <strain evidence="1 2">RC4-10-4</strain>
    </source>
</reference>
<gene>
    <name evidence="1" type="ORF">GRI62_13715</name>
</gene>
<dbReference type="Pfam" id="PF05673">
    <property type="entry name" value="DUF815"/>
    <property type="match status" value="1"/>
</dbReference>
<keyword evidence="2" id="KW-1185">Reference proteome</keyword>
<dbReference type="RefSeq" id="WP_131451272.1">
    <property type="nucleotide sequence ID" value="NZ_BMJK01000001.1"/>
</dbReference>
<evidence type="ECO:0000313" key="2">
    <source>
        <dbReference type="Proteomes" id="UP000460626"/>
    </source>
</evidence>
<dbReference type="OrthoDB" id="9812140at2"/>
<dbReference type="InterPro" id="IPR008533">
    <property type="entry name" value="DUF815"/>
</dbReference>
<dbReference type="AlphaFoldDB" id="A0A845A680"/>
<proteinExistence type="predicted"/>
<comment type="caution">
    <text evidence="1">The sequence shown here is derived from an EMBL/GenBank/DDBJ whole genome shotgun (WGS) entry which is preliminary data.</text>
</comment>
<dbReference type="SUPFAM" id="SSF52540">
    <property type="entry name" value="P-loop containing nucleoside triphosphate hydrolases"/>
    <property type="match status" value="1"/>
</dbReference>